<evidence type="ECO:0000313" key="1">
    <source>
        <dbReference type="EMBL" id="AWL28933.1"/>
    </source>
</evidence>
<dbReference type="STRING" id="1871111.GCA_001704615_01873"/>
<gene>
    <name evidence="1" type="ORF">DJ533_10315</name>
</gene>
<accession>A0A2S2FD78</accession>
<protein>
    <submittedName>
        <fullName evidence="1">Helix-turn-helix domain-containing protein</fullName>
    </submittedName>
</protein>
<dbReference type="InterPro" id="IPR009057">
    <property type="entry name" value="Homeodomain-like_sf"/>
</dbReference>
<dbReference type="EMBL" id="CP029397">
    <property type="protein sequence ID" value="AWL28933.1"/>
    <property type="molecule type" value="Genomic_DNA"/>
</dbReference>
<proteinExistence type="predicted"/>
<evidence type="ECO:0000313" key="2">
    <source>
        <dbReference type="Proteomes" id="UP000245977"/>
    </source>
</evidence>
<reference evidence="1" key="1">
    <citation type="submission" date="2019-08" db="EMBL/GenBank/DDBJ databases">
        <title>The complete genome of Acinetobacter defluvii strain WCHAD010030.</title>
        <authorList>
            <person name="Hu Y."/>
            <person name="Qin J."/>
            <person name="Feng Y."/>
            <person name="Zong Z."/>
        </authorList>
    </citation>
    <scope>NUCLEOTIDE SEQUENCE</scope>
    <source>
        <strain evidence="1">WCHA30</strain>
    </source>
</reference>
<dbReference type="OrthoDB" id="5568145at2"/>
<name>A0A2S2FD78_9GAMM</name>
<sequence>MARTVKTLLTPDEKKQLEDLTKHAKHWRERQRAQTILWLAHGETVEKVAERQQRIPETIRLQRRKWKKDKFESIKEGYRSGRPSTISSEYQTIILNWVKAEPLTAEQVRTRLHQQFGLDIDVQNIRRFLKLSGMVFKRTRHSLKKKKSDCI</sequence>
<dbReference type="AlphaFoldDB" id="A0A2S2FD78"/>
<dbReference type="Proteomes" id="UP000245977">
    <property type="component" value="Chromosome"/>
</dbReference>
<dbReference type="Pfam" id="PF13565">
    <property type="entry name" value="HTH_32"/>
    <property type="match status" value="1"/>
</dbReference>
<dbReference type="RefSeq" id="WP_065995299.1">
    <property type="nucleotide sequence ID" value="NZ_CP029397.2"/>
</dbReference>
<dbReference type="SUPFAM" id="SSF46689">
    <property type="entry name" value="Homeodomain-like"/>
    <property type="match status" value="1"/>
</dbReference>
<dbReference type="KEGG" id="adv:DJ533_10315"/>
<keyword evidence="2" id="KW-1185">Reference proteome</keyword>
<organism evidence="1 2">
    <name type="scientific">Acinetobacter defluvii</name>
    <dbReference type="NCBI Taxonomy" id="1871111"/>
    <lineage>
        <taxon>Bacteria</taxon>
        <taxon>Pseudomonadati</taxon>
        <taxon>Pseudomonadota</taxon>
        <taxon>Gammaproteobacteria</taxon>
        <taxon>Moraxellales</taxon>
        <taxon>Moraxellaceae</taxon>
        <taxon>Acinetobacter</taxon>
    </lineage>
</organism>